<evidence type="ECO:0000256" key="1">
    <source>
        <dbReference type="SAM" id="Phobius"/>
    </source>
</evidence>
<dbReference type="AlphaFoldDB" id="E6UGR1"/>
<dbReference type="Proteomes" id="UP000006919">
    <property type="component" value="Chromosome"/>
</dbReference>
<dbReference type="STRING" id="697329.Rumal_3260"/>
<reference evidence="2 3" key="1">
    <citation type="journal article" date="2011" name="J. Bacteriol.">
        <title>Complete genome of the cellulolytic ruminal bacterium Ruminococcus albus 7.</title>
        <authorList>
            <person name="Suen G."/>
            <person name="Stevenson D.M."/>
            <person name="Bruce D.C."/>
            <person name="Chertkov O."/>
            <person name="Copeland A."/>
            <person name="Cheng J.F."/>
            <person name="Detter C."/>
            <person name="Detter J.C."/>
            <person name="Goodwin L.A."/>
            <person name="Han C.S."/>
            <person name="Hauser L.J."/>
            <person name="Ivanova N.N."/>
            <person name="Kyrpides N.C."/>
            <person name="Land M.L."/>
            <person name="Lapidus A."/>
            <person name="Lucas S."/>
            <person name="Ovchinnikova G."/>
            <person name="Pitluck S."/>
            <person name="Tapia R."/>
            <person name="Woyke T."/>
            <person name="Boyum J."/>
            <person name="Mead D."/>
            <person name="Weimer P.J."/>
        </authorList>
    </citation>
    <scope>NUCLEOTIDE SEQUENCE [LARGE SCALE GENOMIC DNA]</scope>
    <source>
        <strain evidence="3">ATCC 27210 / DSM 20455 / JCM 14654 / NCDO 2250 / 7</strain>
    </source>
</reference>
<keyword evidence="1" id="KW-0472">Membrane</keyword>
<dbReference type="RefSeq" id="WP_013499828.1">
    <property type="nucleotide sequence ID" value="NC_014833.1"/>
</dbReference>
<name>E6UGR1_RUMA7</name>
<feature type="transmembrane region" description="Helical" evidence="1">
    <location>
        <begin position="7"/>
        <end position="25"/>
    </location>
</feature>
<dbReference type="EMBL" id="CP002403">
    <property type="protein sequence ID" value="ADU23723.1"/>
    <property type="molecule type" value="Genomic_DNA"/>
</dbReference>
<accession>E6UGR1</accession>
<proteinExistence type="predicted"/>
<dbReference type="HOGENOM" id="CLU_2737587_0_0_9"/>
<sequence precursor="true">MKKFGDFILALGIVAFLVVIADLYFPNSKLITEGIIGVFIICGVLLLMLIGIILRNIGKGKNKNNNPNNPQ</sequence>
<keyword evidence="1" id="KW-0812">Transmembrane</keyword>
<feature type="transmembrane region" description="Helical" evidence="1">
    <location>
        <begin position="31"/>
        <end position="54"/>
    </location>
</feature>
<evidence type="ECO:0000313" key="3">
    <source>
        <dbReference type="Proteomes" id="UP000006919"/>
    </source>
</evidence>
<evidence type="ECO:0000313" key="2">
    <source>
        <dbReference type="EMBL" id="ADU23723.1"/>
    </source>
</evidence>
<gene>
    <name evidence="2" type="ordered locus">Rumal_3260</name>
</gene>
<keyword evidence="1" id="KW-1133">Transmembrane helix</keyword>
<protein>
    <submittedName>
        <fullName evidence="2">Uncharacterized protein</fullName>
    </submittedName>
</protein>
<dbReference type="KEGG" id="ral:Rumal_3260"/>
<organism evidence="2 3">
    <name type="scientific">Ruminococcus albus (strain ATCC 27210 / DSM 20455 / JCM 14654 / NCDO 2250 / 7)</name>
    <dbReference type="NCBI Taxonomy" id="697329"/>
    <lineage>
        <taxon>Bacteria</taxon>
        <taxon>Bacillati</taxon>
        <taxon>Bacillota</taxon>
        <taxon>Clostridia</taxon>
        <taxon>Eubacteriales</taxon>
        <taxon>Oscillospiraceae</taxon>
        <taxon>Ruminococcus</taxon>
    </lineage>
</organism>